<keyword evidence="10" id="KW-1185">Reference proteome</keyword>
<dbReference type="InterPro" id="IPR020781">
    <property type="entry name" value="ATPase_OSCP/d_CS"/>
</dbReference>
<dbReference type="STRING" id="1450648.CLORY_12080"/>
<reference evidence="9 10" key="1">
    <citation type="submission" date="2017-03" db="EMBL/GenBank/DDBJ databases">
        <title>Genome sequence of Clostridium oryzae DSM 28571.</title>
        <authorList>
            <person name="Poehlein A."/>
            <person name="Daniel R."/>
        </authorList>
    </citation>
    <scope>NUCLEOTIDE SEQUENCE [LARGE SCALE GENOMIC DNA]</scope>
    <source>
        <strain evidence="9 10">DSM 28571</strain>
    </source>
</reference>
<dbReference type="EMBL" id="MZGV01000009">
    <property type="protein sequence ID" value="OPJ63426.1"/>
    <property type="molecule type" value="Genomic_DNA"/>
</dbReference>
<dbReference type="RefSeq" id="WP_079422627.1">
    <property type="nucleotide sequence ID" value="NZ_MZGV01000009.1"/>
</dbReference>
<dbReference type="GO" id="GO:0005886">
    <property type="term" value="C:plasma membrane"/>
    <property type="evidence" value="ECO:0007669"/>
    <property type="project" value="UniProtKB-SubCell"/>
</dbReference>
<evidence type="ECO:0000256" key="1">
    <source>
        <dbReference type="ARBA" id="ARBA00004370"/>
    </source>
</evidence>
<evidence type="ECO:0000256" key="5">
    <source>
        <dbReference type="ARBA" id="ARBA00023136"/>
    </source>
</evidence>
<comment type="caution">
    <text evidence="9">The sequence shown here is derived from an EMBL/GenBank/DDBJ whole genome shotgun (WGS) entry which is preliminary data.</text>
</comment>
<keyword evidence="2 8" id="KW-0813">Transport</keyword>
<dbReference type="OrthoDB" id="9802471at2"/>
<comment type="subcellular location">
    <subcellularLocation>
        <location evidence="8">Cell membrane</location>
        <topology evidence="8">Peripheral membrane protein</topology>
    </subcellularLocation>
    <subcellularLocation>
        <location evidence="1">Membrane</location>
    </subcellularLocation>
</comment>
<dbReference type="PANTHER" id="PTHR11910">
    <property type="entry name" value="ATP SYNTHASE DELTA CHAIN"/>
    <property type="match status" value="1"/>
</dbReference>
<dbReference type="NCBIfam" id="NF004403">
    <property type="entry name" value="PRK05758.2-4"/>
    <property type="match status" value="1"/>
</dbReference>
<dbReference type="GO" id="GO:0046933">
    <property type="term" value="F:proton-transporting ATP synthase activity, rotational mechanism"/>
    <property type="evidence" value="ECO:0007669"/>
    <property type="project" value="UniProtKB-UniRule"/>
</dbReference>
<comment type="similarity">
    <text evidence="8">Belongs to the ATPase delta chain family.</text>
</comment>
<proteinExistence type="inferred from homology"/>
<sequence>MYEYLDRRYALALYKIAEEKNKVDDYLQQLRVIVDAIYSNEDMIKFLRHPEISISKKKEAFASIFKGKIEDDILQFLYILIDKDRILYLKEKLNEMEKIHLEKNNTLLALVKTAIPMSDNEISKLVEQLEKKYNKKVIVKTEIDESVIGGVYVRVGDDVIDGTIRSKLEDMRQLMLKAGQR</sequence>
<keyword evidence="4 8" id="KW-0406">Ion transport</keyword>
<evidence type="ECO:0000256" key="6">
    <source>
        <dbReference type="ARBA" id="ARBA00023196"/>
    </source>
</evidence>
<accession>A0A1V4IU15</accession>
<dbReference type="InterPro" id="IPR000711">
    <property type="entry name" value="ATPase_OSCP/dsu"/>
</dbReference>
<evidence type="ECO:0000256" key="3">
    <source>
        <dbReference type="ARBA" id="ARBA00022781"/>
    </source>
</evidence>
<dbReference type="PROSITE" id="PS00389">
    <property type="entry name" value="ATPASE_DELTA"/>
    <property type="match status" value="1"/>
</dbReference>
<comment type="function">
    <text evidence="8">This protein is part of the stalk that links CF(0) to CF(1). It either transmits conformational changes from CF(0) to CF(1) or is implicated in proton conduction.</text>
</comment>
<comment type="function">
    <text evidence="8">F(1)F(0) ATP synthase produces ATP from ADP in the presence of a proton or sodium gradient. F-type ATPases consist of two structural domains, F(1) containing the extramembraneous catalytic core and F(0) containing the membrane proton channel, linked together by a central stalk and a peripheral stalk. During catalysis, ATP synthesis in the catalytic domain of F(1) is coupled via a rotary mechanism of the central stalk subunits to proton translocation.</text>
</comment>
<evidence type="ECO:0000256" key="8">
    <source>
        <dbReference type="HAMAP-Rule" id="MF_01416"/>
    </source>
</evidence>
<keyword evidence="7 8" id="KW-0066">ATP synthesis</keyword>
<dbReference type="PRINTS" id="PR00125">
    <property type="entry name" value="ATPASEDELTA"/>
</dbReference>
<evidence type="ECO:0000313" key="10">
    <source>
        <dbReference type="Proteomes" id="UP000190080"/>
    </source>
</evidence>
<gene>
    <name evidence="8 9" type="primary">atpH</name>
    <name evidence="9" type="ORF">CLORY_12080</name>
</gene>
<dbReference type="Proteomes" id="UP000190080">
    <property type="component" value="Unassembled WGS sequence"/>
</dbReference>
<name>A0A1V4IU15_9CLOT</name>
<organism evidence="9 10">
    <name type="scientific">Clostridium oryzae</name>
    <dbReference type="NCBI Taxonomy" id="1450648"/>
    <lineage>
        <taxon>Bacteria</taxon>
        <taxon>Bacillati</taxon>
        <taxon>Bacillota</taxon>
        <taxon>Clostridia</taxon>
        <taxon>Eubacteriales</taxon>
        <taxon>Clostridiaceae</taxon>
        <taxon>Clostridium</taxon>
    </lineage>
</organism>
<dbReference type="GO" id="GO:0045259">
    <property type="term" value="C:proton-transporting ATP synthase complex"/>
    <property type="evidence" value="ECO:0007669"/>
    <property type="project" value="UniProtKB-KW"/>
</dbReference>
<protein>
    <recommendedName>
        <fullName evidence="8">ATP synthase subunit delta</fullName>
    </recommendedName>
    <alternativeName>
        <fullName evidence="8">ATP synthase F(1) sector subunit delta</fullName>
    </alternativeName>
    <alternativeName>
        <fullName evidence="8">F-type ATPase subunit delta</fullName>
        <shortName evidence="8">F-ATPase subunit delta</shortName>
    </alternativeName>
</protein>
<dbReference type="Pfam" id="PF00213">
    <property type="entry name" value="OSCP"/>
    <property type="match status" value="1"/>
</dbReference>
<dbReference type="InterPro" id="IPR026015">
    <property type="entry name" value="ATP_synth_OSCP/delta_N_sf"/>
</dbReference>
<dbReference type="Gene3D" id="1.10.520.20">
    <property type="entry name" value="N-terminal domain of the delta subunit of the F1F0-ATP synthase"/>
    <property type="match status" value="1"/>
</dbReference>
<evidence type="ECO:0000256" key="4">
    <source>
        <dbReference type="ARBA" id="ARBA00023065"/>
    </source>
</evidence>
<evidence type="ECO:0000256" key="7">
    <source>
        <dbReference type="ARBA" id="ARBA00023310"/>
    </source>
</evidence>
<evidence type="ECO:0000256" key="2">
    <source>
        <dbReference type="ARBA" id="ARBA00022448"/>
    </source>
</evidence>
<evidence type="ECO:0000313" key="9">
    <source>
        <dbReference type="EMBL" id="OPJ63426.1"/>
    </source>
</evidence>
<dbReference type="HAMAP" id="MF_01416">
    <property type="entry name" value="ATP_synth_delta_bact"/>
    <property type="match status" value="1"/>
</dbReference>
<keyword evidence="3 8" id="KW-0375">Hydrogen ion transport</keyword>
<dbReference type="NCBIfam" id="TIGR01145">
    <property type="entry name" value="ATP_synt_delta"/>
    <property type="match status" value="1"/>
</dbReference>
<keyword evidence="8" id="KW-1003">Cell membrane</keyword>
<keyword evidence="5 8" id="KW-0472">Membrane</keyword>
<dbReference type="AlphaFoldDB" id="A0A1V4IU15"/>
<dbReference type="SUPFAM" id="SSF47928">
    <property type="entry name" value="N-terminal domain of the delta subunit of the F1F0-ATP synthase"/>
    <property type="match status" value="1"/>
</dbReference>
<keyword evidence="6 8" id="KW-0139">CF(1)</keyword>